<gene>
    <name evidence="9" type="ORF">N865_13635</name>
</gene>
<dbReference type="Pfam" id="PF02687">
    <property type="entry name" value="FtsX"/>
    <property type="match status" value="2"/>
</dbReference>
<comment type="subcellular location">
    <subcellularLocation>
        <location evidence="1">Cell membrane</location>
        <topology evidence="1">Multi-pass membrane protein</topology>
    </subcellularLocation>
</comment>
<evidence type="ECO:0000313" key="9">
    <source>
        <dbReference type="EMBL" id="EWT00800.1"/>
    </source>
</evidence>
<organism evidence="9 10">
    <name type="scientific">Intrasporangium oryzae NRRL B-24470</name>
    <dbReference type="NCBI Taxonomy" id="1386089"/>
    <lineage>
        <taxon>Bacteria</taxon>
        <taxon>Bacillati</taxon>
        <taxon>Actinomycetota</taxon>
        <taxon>Actinomycetes</taxon>
        <taxon>Micrococcales</taxon>
        <taxon>Intrasporangiaceae</taxon>
        <taxon>Intrasporangium</taxon>
    </lineage>
</organism>
<dbReference type="InterPro" id="IPR038766">
    <property type="entry name" value="Membrane_comp_ABC_pdt"/>
</dbReference>
<evidence type="ECO:0000313" key="10">
    <source>
        <dbReference type="Proteomes" id="UP000019489"/>
    </source>
</evidence>
<comment type="caution">
    <text evidence="9">The sequence shown here is derived from an EMBL/GenBank/DDBJ whole genome shotgun (WGS) entry which is preliminary data.</text>
</comment>
<dbReference type="GO" id="GO:0005886">
    <property type="term" value="C:plasma membrane"/>
    <property type="evidence" value="ECO:0007669"/>
    <property type="project" value="UniProtKB-SubCell"/>
</dbReference>
<name>W9G452_9MICO</name>
<dbReference type="eggNOG" id="COG0577">
    <property type="taxonomic scope" value="Bacteria"/>
</dbReference>
<dbReference type="PANTHER" id="PTHR30287:SF2">
    <property type="entry name" value="BLL1001 PROTEIN"/>
    <property type="match status" value="1"/>
</dbReference>
<dbReference type="AlphaFoldDB" id="W9G452"/>
<evidence type="ECO:0000256" key="7">
    <source>
        <dbReference type="SAM" id="Phobius"/>
    </source>
</evidence>
<reference evidence="9 10" key="1">
    <citation type="submission" date="2013-08" db="EMBL/GenBank/DDBJ databases">
        <title>Intrasporangium oryzae NRRL B-24470.</title>
        <authorList>
            <person name="Liu H."/>
            <person name="Wang G."/>
        </authorList>
    </citation>
    <scope>NUCLEOTIDE SEQUENCE [LARGE SCALE GENOMIC DNA]</scope>
    <source>
        <strain evidence="9 10">NRRL B-24470</strain>
    </source>
</reference>
<feature type="transmembrane region" description="Helical" evidence="7">
    <location>
        <begin position="445"/>
        <end position="475"/>
    </location>
</feature>
<feature type="transmembrane region" description="Helical" evidence="7">
    <location>
        <begin position="854"/>
        <end position="880"/>
    </location>
</feature>
<dbReference type="PATRIC" id="fig|1386089.3.peg.2968"/>
<feature type="region of interest" description="Disordered" evidence="6">
    <location>
        <begin position="70"/>
        <end position="94"/>
    </location>
</feature>
<feature type="transmembrane region" description="Helical" evidence="7">
    <location>
        <begin position="12"/>
        <end position="35"/>
    </location>
</feature>
<dbReference type="Proteomes" id="UP000019489">
    <property type="component" value="Unassembled WGS sequence"/>
</dbReference>
<dbReference type="PANTHER" id="PTHR30287">
    <property type="entry name" value="MEMBRANE COMPONENT OF PREDICTED ABC SUPERFAMILY METABOLITE UPTAKE TRANSPORTER"/>
    <property type="match status" value="1"/>
</dbReference>
<feature type="transmembrane region" description="Helical" evidence="7">
    <location>
        <begin position="900"/>
        <end position="922"/>
    </location>
</feature>
<evidence type="ECO:0000259" key="8">
    <source>
        <dbReference type="Pfam" id="PF02687"/>
    </source>
</evidence>
<feature type="transmembrane region" description="Helical" evidence="7">
    <location>
        <begin position="276"/>
        <end position="300"/>
    </location>
</feature>
<dbReference type="InterPro" id="IPR003838">
    <property type="entry name" value="ABC3_permease_C"/>
</dbReference>
<feature type="transmembrane region" description="Helical" evidence="7">
    <location>
        <begin position="419"/>
        <end position="439"/>
    </location>
</feature>
<feature type="transmembrane region" description="Helical" evidence="7">
    <location>
        <begin position="372"/>
        <end position="398"/>
    </location>
</feature>
<feature type="transmembrane region" description="Helical" evidence="7">
    <location>
        <begin position="801"/>
        <end position="824"/>
    </location>
</feature>
<evidence type="ECO:0000256" key="5">
    <source>
        <dbReference type="ARBA" id="ARBA00023136"/>
    </source>
</evidence>
<feature type="domain" description="ABC3 transporter permease C-terminal" evidence="8">
    <location>
        <begin position="805"/>
        <end position="926"/>
    </location>
</feature>
<feature type="domain" description="ABC3 transporter permease C-terminal" evidence="8">
    <location>
        <begin position="283"/>
        <end position="399"/>
    </location>
</feature>
<sequence>MARRDVRRHRGRSLLIVVMVGLPVLLLTAATTLWFTDDLDDSERLPLQLGQSQGFVLEPQPVQQRQLIDPMSQQGWPGDGTPPPARPVPGLTPGSELHALAELLGARLTEISSVPATIRSGEHFLSGLVVGADLADPSVLAPRVTLQSGRWPSGPGEALVTPQGIEHGLPSAGTLGLRALGSNGEQPERAVTIVGVGLGFESQGAAYLQPADLVTTPVTSDYAARQWLVQRAEPITWSDVERLNTYGIGVFSRYVAEHPETVTRHADHAVGGSTTVLVVSLSSLGLVLLTTLLAGPAFAVSAARQRHTLALAASNGATTRQLRRTVLGQALVLGVLSALVGAGLGVASGLAAVLVTRHVRPDLLFGPTQVPWAAVALVAATAVLSSVVAAVIPTRGLGRLDVVSVLRGQSVSPRLRRRVPVAGAVLVVAGAALVTWASFGEPHSAIASFVGGSVAVVIGALLLVPLALALVARSAHRLPLPLRIAAREAGRQRGRATPTVAAIMAGASVLVVVCIALEAETTRAARDHVDLVRQGEALVQAPAQRLGDLAETVRAGAPNLHPLVLDDLVDYSTEKGRLVLAAQRPGCSAAQIAPQLVGGNVPQSPSSACATVASFGRDVPGSSLQGADLGDLTAYADLTPAQQGALASGAVAVVDPTEVAGLPLPSPDGHPVRDVDAVRPLSLDESGGVATFARWRLAVDDSGAWLPPRARDIETVRLPVVHLSKEQWTRLVVSYSGGPAALVTTDTARRLGLPVSPTVLLARADGGISPDLEARVNDAVRARQGEATFVVERGYQRDDGLALLVLFGVIGLVILVATLIATALSQAENAPLLRTLAAVGATRRTRRALAGSQALYLGLLGAVLGVLVGLAPGLGVARVVLTTFADDGTRSLPATIPVPWLQIVLPVLVVPVVAGALAWVSIRRAPVVVRRAT</sequence>
<keyword evidence="5 7" id="KW-0472">Membrane</keyword>
<protein>
    <recommendedName>
        <fullName evidence="8">ABC3 transporter permease C-terminal domain-containing protein</fullName>
    </recommendedName>
</protein>
<keyword evidence="4 7" id="KW-1133">Transmembrane helix</keyword>
<evidence type="ECO:0000256" key="1">
    <source>
        <dbReference type="ARBA" id="ARBA00004651"/>
    </source>
</evidence>
<accession>W9G452</accession>
<dbReference type="STRING" id="1386089.N865_13635"/>
<keyword evidence="3 7" id="KW-0812">Transmembrane</keyword>
<feature type="transmembrane region" description="Helical" evidence="7">
    <location>
        <begin position="330"/>
        <end position="352"/>
    </location>
</feature>
<evidence type="ECO:0000256" key="2">
    <source>
        <dbReference type="ARBA" id="ARBA00022475"/>
    </source>
</evidence>
<proteinExistence type="predicted"/>
<dbReference type="EMBL" id="AWSA01000034">
    <property type="protein sequence ID" value="EWT00800.1"/>
    <property type="molecule type" value="Genomic_DNA"/>
</dbReference>
<keyword evidence="2" id="KW-1003">Cell membrane</keyword>
<evidence type="ECO:0000256" key="3">
    <source>
        <dbReference type="ARBA" id="ARBA00022692"/>
    </source>
</evidence>
<evidence type="ECO:0000256" key="4">
    <source>
        <dbReference type="ARBA" id="ARBA00022989"/>
    </source>
</evidence>
<evidence type="ECO:0000256" key="6">
    <source>
        <dbReference type="SAM" id="MobiDB-lite"/>
    </source>
</evidence>
<feature type="transmembrane region" description="Helical" evidence="7">
    <location>
        <begin position="496"/>
        <end position="519"/>
    </location>
</feature>
<keyword evidence="10" id="KW-1185">Reference proteome</keyword>